<evidence type="ECO:0000256" key="2">
    <source>
        <dbReference type="ARBA" id="ARBA00005992"/>
    </source>
</evidence>
<dbReference type="SUPFAM" id="SSF141523">
    <property type="entry name" value="L,D-transpeptidase catalytic domain-like"/>
    <property type="match status" value="1"/>
</dbReference>
<accession>A0A1G8RQE8</accession>
<comment type="similarity">
    <text evidence="2">Belongs to the YkuD family.</text>
</comment>
<dbReference type="Gene3D" id="1.10.101.10">
    <property type="entry name" value="PGBD-like superfamily/PGBD"/>
    <property type="match status" value="1"/>
</dbReference>
<dbReference type="GO" id="GO:0009252">
    <property type="term" value="P:peptidoglycan biosynthetic process"/>
    <property type="evidence" value="ECO:0007669"/>
    <property type="project" value="UniProtKB-UniPathway"/>
</dbReference>
<dbReference type="UniPathway" id="UPA00219"/>
<gene>
    <name evidence="9" type="ORF">SAMN04487935_0216</name>
</gene>
<dbReference type="Gene3D" id="2.40.440.10">
    <property type="entry name" value="L,D-transpeptidase catalytic domain-like"/>
    <property type="match status" value="1"/>
</dbReference>
<dbReference type="STRING" id="1128970.SAMN04487935_0216"/>
<dbReference type="InterPro" id="IPR036365">
    <property type="entry name" value="PGBD-like_sf"/>
</dbReference>
<dbReference type="Proteomes" id="UP000199580">
    <property type="component" value="Unassembled WGS sequence"/>
</dbReference>
<dbReference type="PANTHER" id="PTHR41533:SF2">
    <property type="entry name" value="BLR7131 PROTEIN"/>
    <property type="match status" value="1"/>
</dbReference>
<dbReference type="InterPro" id="IPR005490">
    <property type="entry name" value="LD_TPept_cat_dom"/>
</dbReference>
<protein>
    <submittedName>
        <fullName evidence="9">Murein L,D-transpeptidase YcbB/YkuD</fullName>
    </submittedName>
</protein>
<name>A0A1G8RQE8_9FLAO</name>
<evidence type="ECO:0000256" key="5">
    <source>
        <dbReference type="ARBA" id="ARBA00022984"/>
    </source>
</evidence>
<dbReference type="SUPFAM" id="SSF47090">
    <property type="entry name" value="PGBD-like"/>
    <property type="match status" value="1"/>
</dbReference>
<dbReference type="PROSITE" id="PS51257">
    <property type="entry name" value="PROKAR_LIPOPROTEIN"/>
    <property type="match status" value="1"/>
</dbReference>
<dbReference type="OrthoDB" id="9778545at2"/>
<dbReference type="EMBL" id="FNEZ01000001">
    <property type="protein sequence ID" value="SDJ18735.1"/>
    <property type="molecule type" value="Genomic_DNA"/>
</dbReference>
<dbReference type="GO" id="GO:0016740">
    <property type="term" value="F:transferase activity"/>
    <property type="evidence" value="ECO:0007669"/>
    <property type="project" value="UniProtKB-KW"/>
</dbReference>
<keyword evidence="6 7" id="KW-0961">Cell wall biogenesis/degradation</keyword>
<evidence type="ECO:0000256" key="1">
    <source>
        <dbReference type="ARBA" id="ARBA00004752"/>
    </source>
</evidence>
<dbReference type="CDD" id="cd16913">
    <property type="entry name" value="YkuD_like"/>
    <property type="match status" value="1"/>
</dbReference>
<dbReference type="GO" id="GO:0071555">
    <property type="term" value="P:cell wall organization"/>
    <property type="evidence" value="ECO:0007669"/>
    <property type="project" value="UniProtKB-UniRule"/>
</dbReference>
<feature type="active site" description="Proton donor/acceptor" evidence="7">
    <location>
        <position position="428"/>
    </location>
</feature>
<evidence type="ECO:0000256" key="4">
    <source>
        <dbReference type="ARBA" id="ARBA00022960"/>
    </source>
</evidence>
<evidence type="ECO:0000313" key="9">
    <source>
        <dbReference type="EMBL" id="SDJ18735.1"/>
    </source>
</evidence>
<keyword evidence="10" id="KW-1185">Reference proteome</keyword>
<feature type="domain" description="L,D-TPase catalytic" evidence="8">
    <location>
        <begin position="300"/>
        <end position="470"/>
    </location>
</feature>
<dbReference type="InterPro" id="IPR002477">
    <property type="entry name" value="Peptidoglycan-bd-like"/>
</dbReference>
<dbReference type="InterPro" id="IPR052905">
    <property type="entry name" value="LD-transpeptidase_YkuD-like"/>
</dbReference>
<keyword evidence="4 7" id="KW-0133">Cell shape</keyword>
<evidence type="ECO:0000259" key="8">
    <source>
        <dbReference type="PROSITE" id="PS52029"/>
    </source>
</evidence>
<evidence type="ECO:0000256" key="7">
    <source>
        <dbReference type="PROSITE-ProRule" id="PRU01373"/>
    </source>
</evidence>
<sequence length="526" mass="61323">MPKYYLLFLLFIFLGCKKEQPKKSVPEKSKTEFKREPKSIAIDSMILVDKKKERLLAFYRSHGFGTVWNSPKIRKTIIEALEDSENEGLIPKDYKVPTLEKLETKTNVLSDRQMVDYDILLTLSLQKYLWHLTKGKLNPSELYRDWDLKINQMDINQLLSNAIKGDSLTKAIESAKPHYIVYVRLKKALKIINQFPKDTLKPIEFTEKMIRNDTNNSIIQIKRRLLYWKDLDPVDSLTNIYDRASWKAVKKFQFRHGLVPDGVIGLSTVTALNISKDIRKEQIIANLERWKWFPKNMGAHYIIVNIPAFELRIIKDGDTIKRKRVVVGKDKRRTPVLSSTFSNIVFNPTWTVPPTILKEDLTPSATSNRSYFASHNITIYDYKGNIVSPEKWNPEKAKGYRYVQAPGNLNSLGNVKFNFPNHYTVYLHDTNHRDYFGKNYRSLSSGCVRVEDPLPMAVYMLDDGKNWSLEKIHELLESKKTTSINLKQKIKLHQLYWTASMTDKGELDFRADIYNLDRDLYKKLGN</sequence>
<comment type="pathway">
    <text evidence="1 7">Cell wall biogenesis; peptidoglycan biosynthesis.</text>
</comment>
<evidence type="ECO:0000256" key="3">
    <source>
        <dbReference type="ARBA" id="ARBA00022679"/>
    </source>
</evidence>
<dbReference type="Pfam" id="PF03734">
    <property type="entry name" value="YkuD"/>
    <property type="match status" value="1"/>
</dbReference>
<organism evidence="9 10">
    <name type="scientific">Flavobacterium noncentrifugens</name>
    <dbReference type="NCBI Taxonomy" id="1128970"/>
    <lineage>
        <taxon>Bacteria</taxon>
        <taxon>Pseudomonadati</taxon>
        <taxon>Bacteroidota</taxon>
        <taxon>Flavobacteriia</taxon>
        <taxon>Flavobacteriales</taxon>
        <taxon>Flavobacteriaceae</taxon>
        <taxon>Flavobacterium</taxon>
    </lineage>
</organism>
<evidence type="ECO:0000313" key="10">
    <source>
        <dbReference type="Proteomes" id="UP000199580"/>
    </source>
</evidence>
<dbReference type="GO" id="GO:0008360">
    <property type="term" value="P:regulation of cell shape"/>
    <property type="evidence" value="ECO:0007669"/>
    <property type="project" value="UniProtKB-UniRule"/>
</dbReference>
<dbReference type="Pfam" id="PF20142">
    <property type="entry name" value="Scaffold"/>
    <property type="match status" value="1"/>
</dbReference>
<dbReference type="PROSITE" id="PS52029">
    <property type="entry name" value="LD_TPASE"/>
    <property type="match status" value="1"/>
</dbReference>
<dbReference type="RefSeq" id="WP_091391451.1">
    <property type="nucleotide sequence ID" value="NZ_BKAI01000001.1"/>
</dbReference>
<dbReference type="InterPro" id="IPR045380">
    <property type="entry name" value="LD_TPept_scaffold_dom"/>
</dbReference>
<dbReference type="PANTHER" id="PTHR41533">
    <property type="entry name" value="L,D-TRANSPEPTIDASE HI_1667-RELATED"/>
    <property type="match status" value="1"/>
</dbReference>
<keyword evidence="5 7" id="KW-0573">Peptidoglycan synthesis</keyword>
<dbReference type="Pfam" id="PF01471">
    <property type="entry name" value="PG_binding_1"/>
    <property type="match status" value="1"/>
</dbReference>
<reference evidence="9 10" key="1">
    <citation type="submission" date="2016-10" db="EMBL/GenBank/DDBJ databases">
        <authorList>
            <person name="de Groot N.N."/>
        </authorList>
    </citation>
    <scope>NUCLEOTIDE SEQUENCE [LARGE SCALE GENOMIC DNA]</scope>
    <source>
        <strain evidence="9 10">CGMCC 1.10076</strain>
    </source>
</reference>
<dbReference type="AlphaFoldDB" id="A0A1G8RQE8"/>
<feature type="active site" description="Nucleophile" evidence="7">
    <location>
        <position position="447"/>
    </location>
</feature>
<dbReference type="InterPro" id="IPR038063">
    <property type="entry name" value="Transpep_catalytic_dom"/>
</dbReference>
<dbReference type="GO" id="GO:0004180">
    <property type="term" value="F:carboxypeptidase activity"/>
    <property type="evidence" value="ECO:0007669"/>
    <property type="project" value="UniProtKB-ARBA"/>
</dbReference>
<dbReference type="InterPro" id="IPR036366">
    <property type="entry name" value="PGBDSf"/>
</dbReference>
<keyword evidence="3" id="KW-0808">Transferase</keyword>
<evidence type="ECO:0000256" key="6">
    <source>
        <dbReference type="ARBA" id="ARBA00023316"/>
    </source>
</evidence>
<proteinExistence type="inferred from homology"/>